<feature type="compositionally biased region" description="Basic and acidic residues" evidence="5">
    <location>
        <begin position="7"/>
        <end position="23"/>
    </location>
</feature>
<evidence type="ECO:0000256" key="5">
    <source>
        <dbReference type="SAM" id="MobiDB-lite"/>
    </source>
</evidence>
<feature type="transmembrane region" description="Helical" evidence="6">
    <location>
        <begin position="396"/>
        <end position="418"/>
    </location>
</feature>
<accession>A0A4S3JX90</accession>
<dbReference type="Proteomes" id="UP000324241">
    <property type="component" value="Unassembled WGS sequence"/>
</dbReference>
<feature type="transmembrane region" description="Helical" evidence="6">
    <location>
        <begin position="131"/>
        <end position="152"/>
    </location>
</feature>
<dbReference type="GO" id="GO:0005886">
    <property type="term" value="C:plasma membrane"/>
    <property type="evidence" value="ECO:0007669"/>
    <property type="project" value="TreeGrafter"/>
</dbReference>
<dbReference type="GO" id="GO:0022857">
    <property type="term" value="F:transmembrane transporter activity"/>
    <property type="evidence" value="ECO:0007669"/>
    <property type="project" value="InterPro"/>
</dbReference>
<comment type="caution">
    <text evidence="9">The sequence shown here is derived from an EMBL/GenBank/DDBJ whole genome shotgun (WGS) entry which is preliminary data.</text>
</comment>
<evidence type="ECO:0000313" key="8">
    <source>
        <dbReference type="EMBL" id="KAA8648417.1"/>
    </source>
</evidence>
<evidence type="ECO:0000313" key="11">
    <source>
        <dbReference type="Proteomes" id="UP000324241"/>
    </source>
</evidence>
<dbReference type="InterPro" id="IPR011701">
    <property type="entry name" value="MFS"/>
</dbReference>
<feature type="transmembrane region" description="Helical" evidence="6">
    <location>
        <begin position="197"/>
        <end position="215"/>
    </location>
</feature>
<dbReference type="PANTHER" id="PTHR23501:SF199">
    <property type="entry name" value="MFS EFFLUX TRANSPORTER INPD-RELATED"/>
    <property type="match status" value="1"/>
</dbReference>
<proteinExistence type="predicted"/>
<feature type="transmembrane region" description="Helical" evidence="6">
    <location>
        <begin position="106"/>
        <end position="125"/>
    </location>
</feature>
<dbReference type="InterPro" id="IPR036259">
    <property type="entry name" value="MFS_trans_sf"/>
</dbReference>
<evidence type="ECO:0000313" key="10">
    <source>
        <dbReference type="Proteomes" id="UP000308092"/>
    </source>
</evidence>
<dbReference type="SUPFAM" id="SSF103473">
    <property type="entry name" value="MFS general substrate transporter"/>
    <property type="match status" value="1"/>
</dbReference>
<feature type="transmembrane region" description="Helical" evidence="6">
    <location>
        <begin position="344"/>
        <end position="365"/>
    </location>
</feature>
<keyword evidence="10" id="KW-1185">Reference proteome</keyword>
<feature type="region of interest" description="Disordered" evidence="5">
    <location>
        <begin position="532"/>
        <end position="553"/>
    </location>
</feature>
<feature type="transmembrane region" description="Helical" evidence="6">
    <location>
        <begin position="164"/>
        <end position="191"/>
    </location>
</feature>
<dbReference type="RefSeq" id="XP_033427778.1">
    <property type="nucleotide sequence ID" value="XM_033568972.1"/>
</dbReference>
<evidence type="ECO:0000313" key="9">
    <source>
        <dbReference type="EMBL" id="THD00140.1"/>
    </source>
</evidence>
<gene>
    <name evidence="8" type="ORF">ATNIH1004_004302</name>
    <name evidence="9" type="ORF">EYZ11_000331</name>
</gene>
<feature type="transmembrane region" description="Helical" evidence="6">
    <location>
        <begin position="235"/>
        <end position="256"/>
    </location>
</feature>
<comment type="subcellular location">
    <subcellularLocation>
        <location evidence="1">Membrane</location>
        <topology evidence="1">Multi-pass membrane protein</topology>
    </subcellularLocation>
</comment>
<dbReference type="EMBL" id="SOSA01000005">
    <property type="protein sequence ID" value="THD00140.1"/>
    <property type="molecule type" value="Genomic_DNA"/>
</dbReference>
<feature type="transmembrane region" description="Helical" evidence="6">
    <location>
        <begin position="309"/>
        <end position="332"/>
    </location>
</feature>
<feature type="transmembrane region" description="Helical" evidence="6">
    <location>
        <begin position="372"/>
        <end position="390"/>
    </location>
</feature>
<keyword evidence="2 6" id="KW-0812">Transmembrane</keyword>
<feature type="transmembrane region" description="Helical" evidence="6">
    <location>
        <begin position="268"/>
        <end position="288"/>
    </location>
</feature>
<evidence type="ECO:0000256" key="6">
    <source>
        <dbReference type="SAM" id="Phobius"/>
    </source>
</evidence>
<reference evidence="9 10" key="1">
    <citation type="submission" date="2019-03" db="EMBL/GenBank/DDBJ databases">
        <title>The genome sequence of a newly discovered highly antifungal drug resistant Aspergillus species, Aspergillus tanneri NIH 1004.</title>
        <authorList>
            <person name="Mounaud S."/>
            <person name="Singh I."/>
            <person name="Joardar V."/>
            <person name="Pakala S."/>
            <person name="Pakala S."/>
            <person name="Venepally P."/>
            <person name="Hoover J."/>
            <person name="Nierman W."/>
            <person name="Chung J."/>
            <person name="Losada L."/>
        </authorList>
    </citation>
    <scope>NUCLEOTIDE SEQUENCE [LARGE SCALE GENOMIC DNA]</scope>
    <source>
        <strain evidence="9 10">NIH1004</strain>
    </source>
</reference>
<feature type="transmembrane region" description="Helical" evidence="6">
    <location>
        <begin position="509"/>
        <end position="528"/>
    </location>
</feature>
<dbReference type="Pfam" id="PF07690">
    <property type="entry name" value="MFS_1"/>
    <property type="match status" value="1"/>
</dbReference>
<feature type="region of interest" description="Disordered" evidence="5">
    <location>
        <begin position="1"/>
        <end position="28"/>
    </location>
</feature>
<feature type="domain" description="Major facilitator superfamily (MFS) profile" evidence="7">
    <location>
        <begin position="42"/>
        <end position="531"/>
    </location>
</feature>
<dbReference type="Proteomes" id="UP000308092">
    <property type="component" value="Unassembled WGS sequence"/>
</dbReference>
<dbReference type="Gene3D" id="1.20.1250.20">
    <property type="entry name" value="MFS general substrate transporter like domains"/>
    <property type="match status" value="2"/>
</dbReference>
<feature type="transmembrane region" description="Helical" evidence="6">
    <location>
        <begin position="36"/>
        <end position="55"/>
    </location>
</feature>
<dbReference type="EMBL" id="QUQM01000003">
    <property type="protein sequence ID" value="KAA8648417.1"/>
    <property type="molecule type" value="Genomic_DNA"/>
</dbReference>
<protein>
    <recommendedName>
        <fullName evidence="7">Major facilitator superfamily (MFS) profile domain-containing protein</fullName>
    </recommendedName>
</protein>
<dbReference type="CDD" id="cd17502">
    <property type="entry name" value="MFS_Azr1_MDR_like"/>
    <property type="match status" value="1"/>
</dbReference>
<evidence type="ECO:0000259" key="7">
    <source>
        <dbReference type="PROSITE" id="PS50850"/>
    </source>
</evidence>
<evidence type="ECO:0000256" key="4">
    <source>
        <dbReference type="ARBA" id="ARBA00023136"/>
    </source>
</evidence>
<name>A0A4S3JX90_9EURO</name>
<dbReference type="PANTHER" id="PTHR23501">
    <property type="entry name" value="MAJOR FACILITATOR SUPERFAMILY"/>
    <property type="match status" value="1"/>
</dbReference>
<dbReference type="InterPro" id="IPR020846">
    <property type="entry name" value="MFS_dom"/>
</dbReference>
<dbReference type="PROSITE" id="PS50850">
    <property type="entry name" value="MFS"/>
    <property type="match status" value="1"/>
</dbReference>
<dbReference type="VEuPathDB" id="FungiDB:EYZ11_000331"/>
<evidence type="ECO:0000256" key="1">
    <source>
        <dbReference type="ARBA" id="ARBA00004141"/>
    </source>
</evidence>
<reference evidence="8 11" key="2">
    <citation type="submission" date="2019-08" db="EMBL/GenBank/DDBJ databases">
        <title>The genome sequence of a newly discovered highly antifungal drug resistant Aspergillus species, Aspergillus tanneri NIH 1004.</title>
        <authorList>
            <person name="Mounaud S."/>
            <person name="Singh I."/>
            <person name="Joardar V."/>
            <person name="Pakala S."/>
            <person name="Pakala S."/>
            <person name="Venepally P."/>
            <person name="Chung J.K."/>
            <person name="Losada L."/>
            <person name="Nierman W.C."/>
        </authorList>
    </citation>
    <scope>NUCLEOTIDE SEQUENCE [LARGE SCALE GENOMIC DNA]</scope>
    <source>
        <strain evidence="8 11">NIH1004</strain>
    </source>
</reference>
<feature type="transmembrane region" description="Helical" evidence="6">
    <location>
        <begin position="430"/>
        <end position="451"/>
    </location>
</feature>
<dbReference type="OrthoDB" id="5215911at2759"/>
<keyword evidence="3 6" id="KW-1133">Transmembrane helix</keyword>
<dbReference type="GeneID" id="54327004"/>
<dbReference type="AlphaFoldDB" id="A0A4S3JX90"/>
<dbReference type="FunFam" id="1.20.1250.20:FF:000196">
    <property type="entry name" value="MFS toxin efflux pump (AflT)"/>
    <property type="match status" value="1"/>
</dbReference>
<sequence>MAATTENNEKGLPLEKAETKAETVAEQEDSGPDFSLWQQVPVFIAMSLGIFILGLDNTIVGTATPTISNEFNSLTDIGWYGSAYQLTTCSTQFLFGKLYTMFRVKWLLVISVTILEIGSIVSAAAPNSAAFIVGRAIAGCGASGVLNGVLIAGSQTLPLRWRPIFNSTVGGLECIAMVVAPVIGGALTTYVTWRWCFWLNLPIGGFTLAALIFVFKQPPDQKGKDESLLSKVKQLNIPSLLVFTGSVVCLLLALQWGGTTYPWSSGKVVAPLVVAGVSFTAFLAYETLRKDEAMIPRSVILNRTSGLCMLYAFCSSAAFNVIDYFLPIWFQGIKGATAATSGQMLLPSIIGLSVVATSSGFILSAIGYYTPLMLLGSALMAIGFGFLTTFQPSTTHAAWIGWQVMLGAGTGLAFPQPWSATQTALPEKDVPLGLAGVGFAISFSAAVSISVSQNVFTNLLRKGLQAGAIPGVDASDVIQQGATGFLQHIAENERESVLVIYNSAVTSCFWLPVAASCVAFVAALGMNWNSVKEKQTERDEEKKETGSEGEPLA</sequence>
<feature type="compositionally biased region" description="Basic and acidic residues" evidence="5">
    <location>
        <begin position="532"/>
        <end position="546"/>
    </location>
</feature>
<organism evidence="9 10">
    <name type="scientific">Aspergillus tanneri</name>
    <dbReference type="NCBI Taxonomy" id="1220188"/>
    <lineage>
        <taxon>Eukaryota</taxon>
        <taxon>Fungi</taxon>
        <taxon>Dikarya</taxon>
        <taxon>Ascomycota</taxon>
        <taxon>Pezizomycotina</taxon>
        <taxon>Eurotiomycetes</taxon>
        <taxon>Eurotiomycetidae</taxon>
        <taxon>Eurotiales</taxon>
        <taxon>Aspergillaceae</taxon>
        <taxon>Aspergillus</taxon>
        <taxon>Aspergillus subgen. Circumdati</taxon>
    </lineage>
</organism>
<evidence type="ECO:0000256" key="2">
    <source>
        <dbReference type="ARBA" id="ARBA00022692"/>
    </source>
</evidence>
<keyword evidence="4 6" id="KW-0472">Membrane</keyword>
<evidence type="ECO:0000256" key="3">
    <source>
        <dbReference type="ARBA" id="ARBA00022989"/>
    </source>
</evidence>